<dbReference type="PATRIC" id="fig|749414.3.peg.971"/>
<accession>D7C682</accession>
<evidence type="ECO:0000313" key="2">
    <source>
        <dbReference type="Proteomes" id="UP000000377"/>
    </source>
</evidence>
<dbReference type="GO" id="GO:0016491">
    <property type="term" value="F:oxidoreductase activity"/>
    <property type="evidence" value="ECO:0007669"/>
    <property type="project" value="InterPro"/>
</dbReference>
<name>D7C682_STRBB</name>
<reference evidence="1 2" key="1">
    <citation type="journal article" date="2010" name="J. Bacteriol.">
        <title>Genome sequence of the milbemycin-producing bacterium Streptomyces bingchenggensis.</title>
        <authorList>
            <person name="Wang X.J."/>
            <person name="Yan Y.J."/>
            <person name="Zhang B."/>
            <person name="An J."/>
            <person name="Wang J.J."/>
            <person name="Tian J."/>
            <person name="Jiang L."/>
            <person name="Chen Y.H."/>
            <person name="Huang S.X."/>
            <person name="Yin M."/>
            <person name="Zhang J."/>
            <person name="Gao A.L."/>
            <person name="Liu C.X."/>
            <person name="Zhu Z.X."/>
            <person name="Xiang W.S."/>
        </authorList>
    </citation>
    <scope>NUCLEOTIDE SEQUENCE [LARGE SCALE GENOMIC DNA]</scope>
    <source>
        <strain evidence="1 2">BCW-1</strain>
    </source>
</reference>
<proteinExistence type="predicted"/>
<dbReference type="InterPro" id="IPR000415">
    <property type="entry name" value="Nitroreductase-like"/>
</dbReference>
<dbReference type="AlphaFoldDB" id="D7C682"/>
<dbReference type="STRING" id="749414.SBI_00949"/>
<dbReference type="eggNOG" id="COG0778">
    <property type="taxonomic scope" value="Bacteria"/>
</dbReference>
<dbReference type="Proteomes" id="UP000000377">
    <property type="component" value="Chromosome"/>
</dbReference>
<protein>
    <recommendedName>
        <fullName evidence="3">Nitroreductase domain-containing protein</fullName>
    </recommendedName>
</protein>
<dbReference type="EMBL" id="CP002047">
    <property type="protein sequence ID" value="ADI04070.1"/>
    <property type="molecule type" value="Genomic_DNA"/>
</dbReference>
<gene>
    <name evidence="1" type="ordered locus">SBI_00949</name>
</gene>
<dbReference type="HOGENOM" id="CLU_587811_0_0_11"/>
<evidence type="ECO:0000313" key="1">
    <source>
        <dbReference type="EMBL" id="ADI04070.1"/>
    </source>
</evidence>
<dbReference type="Gene3D" id="3.40.109.10">
    <property type="entry name" value="NADH Oxidase"/>
    <property type="match status" value="2"/>
</dbReference>
<sequence>MPDERLLAAWLDMTELPPVPRLEVEEPRSQGLRQAVRVVTDALLGRPAQEGRQVPSAGAIYPYDVLVLVDEGDRPGDSPGPALFWMDLLRRTCVRLGGPATRLGRLLRPARLPDGGEPVAHVILLARPWLSMRKYGSRGYLYTQLDAGHAATNLLGTALQDGPAVLRLHGPRAEIRAAVAPWLPHREVHSVVTIGRPHTTGESGDWATFRMAGDDDPAGTGQLEGVCWSGLSEAVYDSSQPFAASARLHTAAPMATELRPSASDGIPLAQWREASRRRQSCKRFSGDTPEPHALLSTLGALDTPLPADLAEVTPDRGVRATLLLHDGPTAKACSDTLRGSRIDVTVPDRFRDLDLLVRSCMGQANARVAAGFVLFHIPRDELFSSGPRDLRDAVFRASCGAHLLCLGAGRHSVAITTIGGYDPDLWREFAGLSAWDEPLYLLALGVDQAGSIKHDRAQVAYAHGE</sequence>
<dbReference type="KEGG" id="sbh:SBI_00949"/>
<keyword evidence="2" id="KW-1185">Reference proteome</keyword>
<organism evidence="1 2">
    <name type="scientific">Streptomyces bingchenggensis (strain BCW-1)</name>
    <dbReference type="NCBI Taxonomy" id="749414"/>
    <lineage>
        <taxon>Bacteria</taxon>
        <taxon>Bacillati</taxon>
        <taxon>Actinomycetota</taxon>
        <taxon>Actinomycetes</taxon>
        <taxon>Kitasatosporales</taxon>
        <taxon>Streptomycetaceae</taxon>
        <taxon>Streptomyces</taxon>
    </lineage>
</organism>
<dbReference type="SUPFAM" id="SSF55469">
    <property type="entry name" value="FMN-dependent nitroreductase-like"/>
    <property type="match status" value="1"/>
</dbReference>
<evidence type="ECO:0008006" key="3">
    <source>
        <dbReference type="Google" id="ProtNLM"/>
    </source>
</evidence>